<reference evidence="1 2" key="1">
    <citation type="submission" date="2020-03" db="EMBL/GenBank/DDBJ databases">
        <title>Soil Listeria distribution.</title>
        <authorList>
            <person name="Liao J."/>
            <person name="Wiedmann M."/>
        </authorList>
    </citation>
    <scope>NUCLEOTIDE SEQUENCE [LARGE SCALE GENOMIC DNA]</scope>
    <source>
        <strain evidence="1 2">FSL L7-1427</strain>
    </source>
</reference>
<accession>A0A841ZQX4</accession>
<evidence type="ECO:0000313" key="1">
    <source>
        <dbReference type="EMBL" id="MBC1564128.1"/>
    </source>
</evidence>
<dbReference type="Proteomes" id="UP000586951">
    <property type="component" value="Unassembled WGS sequence"/>
</dbReference>
<name>A0A841ZQX4_9LIST</name>
<comment type="caution">
    <text evidence="1">The sequence shown here is derived from an EMBL/GenBank/DDBJ whole genome shotgun (WGS) entry which is preliminary data.</text>
</comment>
<dbReference type="EMBL" id="JAARRU010000001">
    <property type="protein sequence ID" value="MBC1564128.1"/>
    <property type="molecule type" value="Genomic_DNA"/>
</dbReference>
<proteinExistence type="predicted"/>
<dbReference type="AlphaFoldDB" id="A0A841ZQX4"/>
<gene>
    <name evidence="1" type="ORF">HB907_01840</name>
</gene>
<evidence type="ECO:0000313" key="2">
    <source>
        <dbReference type="Proteomes" id="UP000586951"/>
    </source>
</evidence>
<sequence length="152" mass="17229">MKVENKIEQRQLITQIGDLFDKHTQYVAEDCSCGICKKVEALGRRLAELEEYSSDAVRLKAREYTRDEFIEMSQTMTDEAIAAEWGISISQLAEFKRVHNLKSVSKYISVEVRNQMKQEATARKAKGDLVRDIAAEYGVSANYLSKLMAQGA</sequence>
<dbReference type="RefSeq" id="WP_185416264.1">
    <property type="nucleotide sequence ID" value="NZ_JAARRU010000001.1"/>
</dbReference>
<organism evidence="1 2">
    <name type="scientific">Listeria booriae</name>
    <dbReference type="NCBI Taxonomy" id="1552123"/>
    <lineage>
        <taxon>Bacteria</taxon>
        <taxon>Bacillati</taxon>
        <taxon>Bacillota</taxon>
        <taxon>Bacilli</taxon>
        <taxon>Bacillales</taxon>
        <taxon>Listeriaceae</taxon>
        <taxon>Listeria</taxon>
    </lineage>
</organism>
<protein>
    <submittedName>
        <fullName evidence="1">Uncharacterized protein</fullName>
    </submittedName>
</protein>